<evidence type="ECO:0000259" key="12">
    <source>
        <dbReference type="Pfam" id="PF13087"/>
    </source>
</evidence>
<dbReference type="InterPro" id="IPR049079">
    <property type="entry name" value="Mov-10_helical"/>
</dbReference>
<gene>
    <name evidence="15" type="ORF">RUM44_003589</name>
</gene>
<evidence type="ECO:0000313" key="16">
    <source>
        <dbReference type="Proteomes" id="UP001359485"/>
    </source>
</evidence>
<dbReference type="InterPro" id="IPR049080">
    <property type="entry name" value="MOV-10-like_beta-barrel"/>
</dbReference>
<dbReference type="Gene3D" id="3.40.50.300">
    <property type="entry name" value="P-loop containing nucleotide triphosphate hydrolases"/>
    <property type="match status" value="2"/>
</dbReference>
<proteinExistence type="inferred from homology"/>
<dbReference type="EMBL" id="JAWJWF010000049">
    <property type="protein sequence ID" value="KAK6619207.1"/>
    <property type="molecule type" value="Genomic_DNA"/>
</dbReference>
<feature type="domain" description="DNA2/NAM7 helicase helicase" evidence="11">
    <location>
        <begin position="838"/>
        <end position="925"/>
    </location>
</feature>
<feature type="domain" description="Helicase MOV-10 helical" evidence="14">
    <location>
        <begin position="484"/>
        <end position="543"/>
    </location>
</feature>
<dbReference type="Pfam" id="PF13086">
    <property type="entry name" value="AAA_11"/>
    <property type="match status" value="2"/>
</dbReference>
<evidence type="ECO:0000259" key="11">
    <source>
        <dbReference type="Pfam" id="PF13086"/>
    </source>
</evidence>
<reference evidence="15 16" key="1">
    <citation type="submission" date="2023-09" db="EMBL/GenBank/DDBJ databases">
        <title>Genomes of two closely related lineages of the louse Polyplax serrata with different host specificities.</title>
        <authorList>
            <person name="Martinu J."/>
            <person name="Tarabai H."/>
            <person name="Stefka J."/>
            <person name="Hypsa V."/>
        </authorList>
    </citation>
    <scope>NUCLEOTIDE SEQUENCE [LARGE SCALE GENOMIC DNA]</scope>
    <source>
        <strain evidence="15">98ZLc_SE</strain>
    </source>
</reference>
<accession>A0ABR1AHG8</accession>
<evidence type="ECO:0000256" key="4">
    <source>
        <dbReference type="ARBA" id="ARBA00022490"/>
    </source>
</evidence>
<evidence type="ECO:0000256" key="2">
    <source>
        <dbReference type="ARBA" id="ARBA00005601"/>
    </source>
</evidence>
<comment type="similarity">
    <text evidence="2">Belongs to the DNA2/NAM7 helicase family. SDE3 subfamily.</text>
</comment>
<dbReference type="SUPFAM" id="SSF52540">
    <property type="entry name" value="P-loop containing nucleoside triphosphate hydrolases"/>
    <property type="match status" value="1"/>
</dbReference>
<evidence type="ECO:0000256" key="10">
    <source>
        <dbReference type="ARBA" id="ARBA00047984"/>
    </source>
</evidence>
<keyword evidence="9" id="KW-0943">RNA-mediated gene silencing</keyword>
<dbReference type="Pfam" id="PF21634">
    <property type="entry name" value="MOV-10_beta-barrel"/>
    <property type="match status" value="1"/>
</dbReference>
<dbReference type="Pfam" id="PF13087">
    <property type="entry name" value="AAA_12"/>
    <property type="match status" value="1"/>
</dbReference>
<protein>
    <recommendedName>
        <fullName evidence="3">RNA helicase</fullName>
        <ecNumber evidence="3">3.6.4.13</ecNumber>
    </recommendedName>
</protein>
<comment type="caution">
    <text evidence="15">The sequence shown here is derived from an EMBL/GenBank/DDBJ whole genome shotgun (WGS) entry which is preliminary data.</text>
</comment>
<keyword evidence="8" id="KW-0067">ATP-binding</keyword>
<dbReference type="InterPro" id="IPR027417">
    <property type="entry name" value="P-loop_NTPase"/>
</dbReference>
<evidence type="ECO:0000259" key="14">
    <source>
        <dbReference type="Pfam" id="PF21635"/>
    </source>
</evidence>
<evidence type="ECO:0000256" key="5">
    <source>
        <dbReference type="ARBA" id="ARBA00022741"/>
    </source>
</evidence>
<dbReference type="Proteomes" id="UP001359485">
    <property type="component" value="Unassembled WGS sequence"/>
</dbReference>
<evidence type="ECO:0000256" key="7">
    <source>
        <dbReference type="ARBA" id="ARBA00022806"/>
    </source>
</evidence>
<evidence type="ECO:0000259" key="13">
    <source>
        <dbReference type="Pfam" id="PF21634"/>
    </source>
</evidence>
<dbReference type="Pfam" id="PF21635">
    <property type="entry name" value="Mov-10_helical"/>
    <property type="match status" value="1"/>
</dbReference>
<dbReference type="InterPro" id="IPR041679">
    <property type="entry name" value="DNA2/NAM7-like_C"/>
</dbReference>
<dbReference type="EC" id="3.6.4.13" evidence="3"/>
<dbReference type="PANTHER" id="PTHR45418:SF1">
    <property type="entry name" value="CANCER_TESTIS ANTIGEN 55"/>
    <property type="match status" value="1"/>
</dbReference>
<keyword evidence="7" id="KW-0347">Helicase</keyword>
<feature type="domain" description="Helicase MOV-10-like beta-barrel" evidence="13">
    <location>
        <begin position="556"/>
        <end position="626"/>
    </location>
</feature>
<comment type="subcellular location">
    <subcellularLocation>
        <location evidence="1">Cytoplasm</location>
    </subcellularLocation>
</comment>
<dbReference type="InterPro" id="IPR041677">
    <property type="entry name" value="DNA2/NAM7_AAA_11"/>
</dbReference>
<evidence type="ECO:0000256" key="3">
    <source>
        <dbReference type="ARBA" id="ARBA00012552"/>
    </source>
</evidence>
<dbReference type="CDD" id="cd18808">
    <property type="entry name" value="SF1_C_Upf1"/>
    <property type="match status" value="1"/>
</dbReference>
<evidence type="ECO:0000256" key="9">
    <source>
        <dbReference type="ARBA" id="ARBA00023158"/>
    </source>
</evidence>
<dbReference type="InterPro" id="IPR047187">
    <property type="entry name" value="SF1_C_Upf1"/>
</dbReference>
<keyword evidence="16" id="KW-1185">Reference proteome</keyword>
<feature type="domain" description="DNA2/NAM7 helicase-like C-terminal" evidence="12">
    <location>
        <begin position="935"/>
        <end position="1151"/>
    </location>
</feature>
<comment type="catalytic activity">
    <reaction evidence="10">
        <text>ATP + H2O = ADP + phosphate + H(+)</text>
        <dbReference type="Rhea" id="RHEA:13065"/>
        <dbReference type="ChEBI" id="CHEBI:15377"/>
        <dbReference type="ChEBI" id="CHEBI:15378"/>
        <dbReference type="ChEBI" id="CHEBI:30616"/>
        <dbReference type="ChEBI" id="CHEBI:43474"/>
        <dbReference type="ChEBI" id="CHEBI:456216"/>
        <dbReference type="EC" id="3.6.4.13"/>
    </reaction>
</comment>
<evidence type="ECO:0000256" key="1">
    <source>
        <dbReference type="ARBA" id="ARBA00004496"/>
    </source>
</evidence>
<evidence type="ECO:0000256" key="8">
    <source>
        <dbReference type="ARBA" id="ARBA00022840"/>
    </source>
</evidence>
<feature type="domain" description="DNA2/NAM7 helicase helicase" evidence="11">
    <location>
        <begin position="722"/>
        <end position="809"/>
    </location>
</feature>
<organism evidence="15 16">
    <name type="scientific">Polyplax serrata</name>
    <name type="common">Common mouse louse</name>
    <dbReference type="NCBI Taxonomy" id="468196"/>
    <lineage>
        <taxon>Eukaryota</taxon>
        <taxon>Metazoa</taxon>
        <taxon>Ecdysozoa</taxon>
        <taxon>Arthropoda</taxon>
        <taxon>Hexapoda</taxon>
        <taxon>Insecta</taxon>
        <taxon>Pterygota</taxon>
        <taxon>Neoptera</taxon>
        <taxon>Paraneoptera</taxon>
        <taxon>Psocodea</taxon>
        <taxon>Troctomorpha</taxon>
        <taxon>Phthiraptera</taxon>
        <taxon>Anoplura</taxon>
        <taxon>Polyplacidae</taxon>
        <taxon>Polyplax</taxon>
    </lineage>
</organism>
<keyword evidence="4" id="KW-0963">Cytoplasm</keyword>
<evidence type="ECO:0000313" key="15">
    <source>
        <dbReference type="EMBL" id="KAK6619207.1"/>
    </source>
</evidence>
<keyword evidence="5" id="KW-0547">Nucleotide-binding</keyword>
<evidence type="ECO:0000256" key="6">
    <source>
        <dbReference type="ARBA" id="ARBA00022801"/>
    </source>
</evidence>
<sequence length="1201" mass="136552">MISSIRNFMTGFFGQREYFRDAPDNIQDILRELEQTEECSNDDDDRDSHENSVGDDFCTEKKLGEVEPDDYNVQYCNCVHKTGTVTYVGDEYGYIDNVIYFDLSKVVTTLTLREGDEVAYMSYRKERSGEEAVFRIYALKCDSWEIGDKVVKEEDSQNEAEEEIAVMPMVMTGRVTQRRGRKLFIEPSNVWCNLEEIDSTYVPIEGDWVSLEASVAVNKEKVNMAGDVIEIKSLQPVLQKSNCGRITLWSESKQEGAIENQIYFHKIFCSSGYVPALGDDVFYEAIESDQGVYRWRALSISPKSVSAKLEKSKIAELKGLMEDKNGISISPEICTVKLQFNEVSEVAVVIRNTGIESRRLLKVRFPCSPKSSQVSVAEPLDNKQGIQIKPNETLHVKFKCRGMILGTSEEMCLFYFDGFRMVRPFSIVVGSDAKMKNILPCETGTTYYSRGKKKFIRSKLDVGNVIFGPKPWQPPKFIGGERRGYYRVPEKLWDVVSTDSGHEKIHDEAVKSLIKYAPYMKEDLNWANYSDRFHLLLFLEEIQQDINHSVYNRTGVFLYRKGEYFTLEVPQLCEQKPTLIMGDKVVVTQPWSMVDKDVRYVGYIYDVREKEIYLKFHEVFHQNYDESECDISFEPNKGQLMLAHDAINRAKKNLGQKLLFPKAVDEKSSQLEFTVDDESFNMKIGKLNINDTEMKKVECEIDPKGYVTQNCNAKKLVWFNKNLNERQKMAVVNVLKGHGRPLPYVIFGPPGTGKTITLVEVIMQIYRLIPESRMLVTTPSNSSADLICERLIEAGKFKPGQLVRLVAMHKVCNNSIPPKLVPYSTLIDIADDCNKGRKRNVNNISLSTYDQLVGRHRITVGTCACVGNLHQLPFPPGHFTHILVDEAGQATEPDVLIPLSFHKITNGQSVLVGDPKQLGPVSMSKLAKQYGLGASLMERLLKCFPYQKDVQSFGNTSGYDPRFITKLTVNYRAVPEILSLPNKMFYESELVATVSQKDSKEGTIIENFNFKKEGTDTPAAIIFHAIVGENQREPATPSFFNPHEVWETVTYTKKLYEAGLKCSDIGIITPYVQQVRKLRHVLDALKIAQPKIGTVEEFQGQERNVIIISAVRSSTKRISSNIREMLGFLACPQRLNVALTRARALLIIIGNPLFLAKDPHWKTVIEYCQSNKSYTGCNFFKFDDITNLENEEEGENDEVET</sequence>
<keyword evidence="6" id="KW-0378">Hydrolase</keyword>
<dbReference type="PANTHER" id="PTHR45418">
    <property type="entry name" value="CANCER/TESTIS ANTIGEN 55"/>
    <property type="match status" value="1"/>
</dbReference>
<name>A0ABR1AHG8_POLSC</name>